<dbReference type="EMBL" id="VDCQ01000033">
    <property type="protein sequence ID" value="TNJ64154.1"/>
    <property type="molecule type" value="Genomic_DNA"/>
</dbReference>
<dbReference type="PANTHER" id="PTHR40040">
    <property type="entry name" value="SMALL HYDROPHOBIC PROTEIN-RELATED"/>
    <property type="match status" value="1"/>
</dbReference>
<sequence>MDRFDEYYDKDDEKKEKRHPDKNDELFEEEFATEAAPGPMFANQMPDRPEERDVEAYRSEEGATARTGGQTVGWIGLVLAIASLFIYPVLMGLGAIVLGIIAFVQGSRSLGTWSAVIGGIALLSYYVLVPYYT</sequence>
<dbReference type="RefSeq" id="WP_139604403.1">
    <property type="nucleotide sequence ID" value="NZ_VDCQ01000033.1"/>
</dbReference>
<gene>
    <name evidence="3" type="ORF">FE784_22075</name>
</gene>
<organism evidence="3 4">
    <name type="scientific">Paenibacillus hemerocallicola</name>
    <dbReference type="NCBI Taxonomy" id="1172614"/>
    <lineage>
        <taxon>Bacteria</taxon>
        <taxon>Bacillati</taxon>
        <taxon>Bacillota</taxon>
        <taxon>Bacilli</taxon>
        <taxon>Bacillales</taxon>
        <taxon>Paenibacillaceae</taxon>
        <taxon>Paenibacillus</taxon>
    </lineage>
</organism>
<proteinExistence type="predicted"/>
<dbReference type="Proteomes" id="UP000307943">
    <property type="component" value="Unassembled WGS sequence"/>
</dbReference>
<dbReference type="InterPro" id="IPR055338">
    <property type="entry name" value="YqfX-like"/>
</dbReference>
<protein>
    <recommendedName>
        <fullName evidence="5">DUF4190 domain-containing protein</fullName>
    </recommendedName>
</protein>
<keyword evidence="2" id="KW-0472">Membrane</keyword>
<keyword evidence="2" id="KW-0812">Transmembrane</keyword>
<evidence type="ECO:0000256" key="2">
    <source>
        <dbReference type="SAM" id="Phobius"/>
    </source>
</evidence>
<feature type="transmembrane region" description="Helical" evidence="2">
    <location>
        <begin position="110"/>
        <end position="128"/>
    </location>
</feature>
<dbReference type="PANTHER" id="PTHR40040:SF1">
    <property type="entry name" value="MEMBRANE PROTEIN"/>
    <property type="match status" value="1"/>
</dbReference>
<reference evidence="3 4" key="1">
    <citation type="submission" date="2019-05" db="EMBL/GenBank/DDBJ databases">
        <title>We sequenced the genome of Paenibacillus hemerocallicola KCTC 33185 for further insight into its adaptation and study the phylogeny of Paenibacillus.</title>
        <authorList>
            <person name="Narsing Rao M.P."/>
        </authorList>
    </citation>
    <scope>NUCLEOTIDE SEQUENCE [LARGE SCALE GENOMIC DNA]</scope>
    <source>
        <strain evidence="3 4">KCTC 33185</strain>
    </source>
</reference>
<keyword evidence="4" id="KW-1185">Reference proteome</keyword>
<feature type="transmembrane region" description="Helical" evidence="2">
    <location>
        <begin position="74"/>
        <end position="103"/>
    </location>
</feature>
<dbReference type="AlphaFoldDB" id="A0A5C4T509"/>
<keyword evidence="2" id="KW-1133">Transmembrane helix</keyword>
<comment type="caution">
    <text evidence="3">The sequence shown here is derived from an EMBL/GenBank/DDBJ whole genome shotgun (WGS) entry which is preliminary data.</text>
</comment>
<evidence type="ECO:0000313" key="3">
    <source>
        <dbReference type="EMBL" id="TNJ64154.1"/>
    </source>
</evidence>
<evidence type="ECO:0000256" key="1">
    <source>
        <dbReference type="SAM" id="MobiDB-lite"/>
    </source>
</evidence>
<feature type="region of interest" description="Disordered" evidence="1">
    <location>
        <begin position="1"/>
        <end position="24"/>
    </location>
</feature>
<accession>A0A5C4T509</accession>
<evidence type="ECO:0008006" key="5">
    <source>
        <dbReference type="Google" id="ProtNLM"/>
    </source>
</evidence>
<name>A0A5C4T509_9BACL</name>
<dbReference type="OrthoDB" id="1754157at2"/>
<evidence type="ECO:0000313" key="4">
    <source>
        <dbReference type="Proteomes" id="UP000307943"/>
    </source>
</evidence>